<comment type="similarity">
    <text evidence="1">Belongs to the cycloisomerase 2 family.</text>
</comment>
<reference evidence="4" key="1">
    <citation type="submission" date="2016-10" db="EMBL/GenBank/DDBJ databases">
        <authorList>
            <person name="Varghese N."/>
            <person name="Submissions S."/>
        </authorList>
    </citation>
    <scope>NUCLEOTIDE SEQUENCE [LARGE SCALE GENOMIC DNA]</scope>
    <source>
        <strain evidence="4">DSM 44718</strain>
    </source>
</reference>
<dbReference type="Gene3D" id="2.130.10.10">
    <property type="entry name" value="YVTN repeat-like/Quinoprotein amine dehydrogenase"/>
    <property type="match status" value="2"/>
</dbReference>
<dbReference type="SUPFAM" id="SSF51004">
    <property type="entry name" value="C-terminal (heme d1) domain of cytochrome cd1-nitrite reductase"/>
    <property type="match status" value="1"/>
</dbReference>
<accession>A0A1H3MHZ4</accession>
<dbReference type="PANTHER" id="PTHR30344">
    <property type="entry name" value="6-PHOSPHOGLUCONOLACTONASE-RELATED"/>
    <property type="match status" value="1"/>
</dbReference>
<evidence type="ECO:0000313" key="3">
    <source>
        <dbReference type="EMBL" id="SDY75964.1"/>
    </source>
</evidence>
<dbReference type="STRING" id="137265.SAMN05421684_1404"/>
<dbReference type="OrthoDB" id="9790815at2"/>
<dbReference type="GO" id="GO:0017057">
    <property type="term" value="F:6-phosphogluconolactonase activity"/>
    <property type="evidence" value="ECO:0007669"/>
    <property type="project" value="TreeGrafter"/>
</dbReference>
<organism evidence="3 4">
    <name type="scientific">Asanoa ishikariensis</name>
    <dbReference type="NCBI Taxonomy" id="137265"/>
    <lineage>
        <taxon>Bacteria</taxon>
        <taxon>Bacillati</taxon>
        <taxon>Actinomycetota</taxon>
        <taxon>Actinomycetes</taxon>
        <taxon>Micromonosporales</taxon>
        <taxon>Micromonosporaceae</taxon>
        <taxon>Asanoa</taxon>
    </lineage>
</organism>
<dbReference type="InterPro" id="IPR019405">
    <property type="entry name" value="Lactonase_7-beta_prop"/>
</dbReference>
<feature type="region of interest" description="Disordered" evidence="2">
    <location>
        <begin position="29"/>
        <end position="53"/>
    </location>
</feature>
<protein>
    <submittedName>
        <fullName evidence="3">6-phosphogluconolactonase, cycloisomerase 2 family</fullName>
    </submittedName>
</protein>
<dbReference type="InterPro" id="IPR011048">
    <property type="entry name" value="Haem_d1_sf"/>
</dbReference>
<keyword evidence="3" id="KW-0413">Isomerase</keyword>
<dbReference type="PANTHER" id="PTHR30344:SF1">
    <property type="entry name" value="6-PHOSPHOGLUCONOLACTONASE"/>
    <property type="match status" value="1"/>
</dbReference>
<dbReference type="Pfam" id="PF10282">
    <property type="entry name" value="Lactonase"/>
    <property type="match status" value="1"/>
</dbReference>
<dbReference type="InterPro" id="IPR015943">
    <property type="entry name" value="WD40/YVTN_repeat-like_dom_sf"/>
</dbReference>
<sequence length="342" mass="34177">MRTDSAPSAVYVQSNERDGNQVVVFRTSPNGALSDPGPIATGGDGDGVPHLASQGSTTLTGDARALLVTNAGSDDVSLFAVDGDGPRARGTTAVGSAPKSAAEHDGLVYVLNTGDPSVCGLRLTGGGLEPIAGSTRALEAGADPAQVGFSPDGSALVVTERATNAIVSYPVGSDGQLGDPRTWSSSGQTPYGFAFTDDGTLLVVEAFGAAKGKAATSSYATTGGDLTPVSASVGNGRSEICWAVVSDDNRFLYTTNFADSGISRYAIGDDGSLTLDDAAAGVGIAGHTGLRDEDLTTDGRFLYALDAESCQVFGWSVGASGSLSPIGSWGGLPATVAGLAAD</sequence>
<dbReference type="Proteomes" id="UP000199632">
    <property type="component" value="Unassembled WGS sequence"/>
</dbReference>
<dbReference type="AlphaFoldDB" id="A0A1H3MHZ4"/>
<dbReference type="EMBL" id="FNQB01000001">
    <property type="protein sequence ID" value="SDY75964.1"/>
    <property type="molecule type" value="Genomic_DNA"/>
</dbReference>
<evidence type="ECO:0000313" key="4">
    <source>
        <dbReference type="Proteomes" id="UP000199632"/>
    </source>
</evidence>
<gene>
    <name evidence="3" type="ORF">SAMN05421684_1404</name>
</gene>
<evidence type="ECO:0000256" key="2">
    <source>
        <dbReference type="SAM" id="MobiDB-lite"/>
    </source>
</evidence>
<keyword evidence="4" id="KW-1185">Reference proteome</keyword>
<dbReference type="InterPro" id="IPR050282">
    <property type="entry name" value="Cycloisomerase_2"/>
</dbReference>
<name>A0A1H3MHZ4_9ACTN</name>
<dbReference type="GO" id="GO:0016853">
    <property type="term" value="F:isomerase activity"/>
    <property type="evidence" value="ECO:0007669"/>
    <property type="project" value="UniProtKB-KW"/>
</dbReference>
<evidence type="ECO:0000256" key="1">
    <source>
        <dbReference type="ARBA" id="ARBA00005564"/>
    </source>
</evidence>
<proteinExistence type="inferred from homology"/>